<evidence type="ECO:0000256" key="1">
    <source>
        <dbReference type="ARBA" id="ARBA00005254"/>
    </source>
</evidence>
<gene>
    <name evidence="3" type="ORF">QE367_002611</name>
</gene>
<dbReference type="PANTHER" id="PTHR42964">
    <property type="entry name" value="ENOYL-COA HYDRATASE"/>
    <property type="match status" value="1"/>
</dbReference>
<dbReference type="Gene3D" id="3.90.226.10">
    <property type="entry name" value="2-enoyl-CoA Hydratase, Chain A, domain 1"/>
    <property type="match status" value="1"/>
</dbReference>
<dbReference type="PANTHER" id="PTHR42964:SF1">
    <property type="entry name" value="POLYKETIDE BIOSYNTHESIS ENOYL-COA HYDRATASE PKSH-RELATED"/>
    <property type="match status" value="1"/>
</dbReference>
<dbReference type="RefSeq" id="WP_114598092.1">
    <property type="nucleotide sequence ID" value="NZ_JAVIZA010000001.1"/>
</dbReference>
<dbReference type="InterPro" id="IPR001753">
    <property type="entry name" value="Enoyl-CoA_hydra/iso"/>
</dbReference>
<dbReference type="PROSITE" id="PS00166">
    <property type="entry name" value="ENOYL_COA_HYDRATASE"/>
    <property type="match status" value="1"/>
</dbReference>
<dbReference type="CDD" id="cd06558">
    <property type="entry name" value="crotonase-like"/>
    <property type="match status" value="1"/>
</dbReference>
<keyword evidence="4" id="KW-1185">Reference proteome</keyword>
<dbReference type="EC" id="5.3.3.18" evidence="3"/>
<name>A0ABU1I3D8_9MICO</name>
<evidence type="ECO:0000313" key="3">
    <source>
        <dbReference type="EMBL" id="MDR6168407.1"/>
    </source>
</evidence>
<protein>
    <submittedName>
        <fullName evidence="3">2-(1,2-epoxy-1,2-dihydrophenyl)acetyl-CoA isomerase</fullName>
        <ecNumber evidence="3">5.3.3.18</ecNumber>
    </submittedName>
</protein>
<sequence length="269" mass="27609">MTDTASDTASDTVLLRREGALARITLNRPASLNAVDAEMAVRWREVAAEVAADASIGAVILDAAGRAFCAGGDVVSMSTSGMGGAAVTETARVIHDGITSLTTATVPIVAAVQGAVAGGGLGIMLVADYIVASPSAVFVSKYANIGLTPDLGVSTLLPAAIGQRRALQLLLHDTALDAATALDWGLIAEVVDDPAARAQALAAAWLDGATTAFGQAKRLVREGAGRTLAENLDDEARTIGTRFDTPEARVRIDAFAAASARRTRTEENR</sequence>
<dbReference type="Proteomes" id="UP001260188">
    <property type="component" value="Unassembled WGS sequence"/>
</dbReference>
<evidence type="ECO:0000256" key="2">
    <source>
        <dbReference type="RuleBase" id="RU003707"/>
    </source>
</evidence>
<comment type="similarity">
    <text evidence="1 2">Belongs to the enoyl-CoA hydratase/isomerase family.</text>
</comment>
<evidence type="ECO:0000313" key="4">
    <source>
        <dbReference type="Proteomes" id="UP001260188"/>
    </source>
</evidence>
<dbReference type="GO" id="GO:0016853">
    <property type="term" value="F:isomerase activity"/>
    <property type="evidence" value="ECO:0007669"/>
    <property type="project" value="UniProtKB-KW"/>
</dbReference>
<dbReference type="Pfam" id="PF00378">
    <property type="entry name" value="ECH_1"/>
    <property type="match status" value="1"/>
</dbReference>
<dbReference type="EMBL" id="JAVIZA010000001">
    <property type="protein sequence ID" value="MDR6168407.1"/>
    <property type="molecule type" value="Genomic_DNA"/>
</dbReference>
<comment type="caution">
    <text evidence="3">The sequence shown here is derived from an EMBL/GenBank/DDBJ whole genome shotgun (WGS) entry which is preliminary data.</text>
</comment>
<reference evidence="3 4" key="1">
    <citation type="submission" date="2023-08" db="EMBL/GenBank/DDBJ databases">
        <title>Functional and genomic diversity of the sorghum phyllosphere microbiome.</title>
        <authorList>
            <person name="Shade A."/>
        </authorList>
    </citation>
    <scope>NUCLEOTIDE SEQUENCE [LARGE SCALE GENOMIC DNA]</scope>
    <source>
        <strain evidence="3 4">SORGH_AS_0919</strain>
    </source>
</reference>
<accession>A0ABU1I3D8</accession>
<dbReference type="InterPro" id="IPR018376">
    <property type="entry name" value="Enoyl-CoA_hyd/isom_CS"/>
</dbReference>
<dbReference type="SUPFAM" id="SSF52096">
    <property type="entry name" value="ClpP/crotonase"/>
    <property type="match status" value="1"/>
</dbReference>
<keyword evidence="3" id="KW-0413">Isomerase</keyword>
<dbReference type="InterPro" id="IPR029045">
    <property type="entry name" value="ClpP/crotonase-like_dom_sf"/>
</dbReference>
<dbReference type="InterPro" id="IPR051683">
    <property type="entry name" value="Enoyl-CoA_Hydratase/Isomerase"/>
</dbReference>
<organism evidence="3 4">
    <name type="scientific">Microbacterium paludicola</name>
    <dbReference type="NCBI Taxonomy" id="300019"/>
    <lineage>
        <taxon>Bacteria</taxon>
        <taxon>Bacillati</taxon>
        <taxon>Actinomycetota</taxon>
        <taxon>Actinomycetes</taxon>
        <taxon>Micrococcales</taxon>
        <taxon>Microbacteriaceae</taxon>
        <taxon>Microbacterium</taxon>
    </lineage>
</organism>
<proteinExistence type="inferred from homology"/>